<keyword evidence="4" id="KW-0677">Repeat</keyword>
<reference evidence="11 12" key="1">
    <citation type="submission" date="2018-11" db="EMBL/GenBank/DDBJ databases">
        <authorList>
            <consortium name="Pathogen Informatics"/>
        </authorList>
    </citation>
    <scope>NUCLEOTIDE SEQUENCE [LARGE SCALE GENOMIC DNA]</scope>
</reference>
<evidence type="ECO:0000256" key="4">
    <source>
        <dbReference type="ARBA" id="ARBA00022737"/>
    </source>
</evidence>
<dbReference type="PANTHER" id="PTHR45720">
    <property type="entry name" value="CHLORIDE CHANNEL PROTEIN 2"/>
    <property type="match status" value="1"/>
</dbReference>
<feature type="transmembrane region" description="Helical" evidence="9">
    <location>
        <begin position="44"/>
        <end position="65"/>
    </location>
</feature>
<dbReference type="EMBL" id="UYYB01015730">
    <property type="protein sequence ID" value="VDM70354.1"/>
    <property type="molecule type" value="Genomic_DNA"/>
</dbReference>
<evidence type="ECO:0000256" key="7">
    <source>
        <dbReference type="ARBA" id="ARBA00023136"/>
    </source>
</evidence>
<sequence>GIRGLDGPQIYPGLYAVVGAAAYTGAVTHSLSIAVIVCETTGQLCALLPVLIALMIGNAICSFLQPSIYESIINIQGYPYLTDLPPSRISVHTMKVEKVMVKDIVFITRDTTYMELREILLETPNLRSYPFVTDKASMTLLGSVARKYLCYLLTKHLGAEPGIQQQKRKSRTASELLNTIGQFRRGSNINFNAVGGTSSHNFLTDRNISGNTLLAHSPLHDNQGERGPLAPLLYSQNYAQEAPVVSLNFALFIILFQHSLAKRAEILASKIDLDDVAIDPAPFQLVKGTSLYKVHTLFSLLALNHAYVTEKGRLVGVVALKEVSYGFF</sequence>
<keyword evidence="3 9" id="KW-0812">Transmembrane</keyword>
<proteinExistence type="predicted"/>
<keyword evidence="5 9" id="KW-1133">Transmembrane helix</keyword>
<keyword evidence="12" id="KW-1185">Reference proteome</keyword>
<evidence type="ECO:0000256" key="6">
    <source>
        <dbReference type="ARBA" id="ARBA00023065"/>
    </source>
</evidence>
<accession>A0A3P7IXG2</accession>
<keyword evidence="8" id="KW-0868">Chloride</keyword>
<feature type="domain" description="CBS" evidence="10">
    <location>
        <begin position="96"/>
        <end position="149"/>
    </location>
</feature>
<feature type="non-terminal residue" evidence="11">
    <location>
        <position position="1"/>
    </location>
</feature>
<keyword evidence="7 9" id="KW-0472">Membrane</keyword>
<dbReference type="InterPro" id="IPR046342">
    <property type="entry name" value="CBS_dom_sf"/>
</dbReference>
<feature type="non-terminal residue" evidence="11">
    <location>
        <position position="328"/>
    </location>
</feature>
<evidence type="ECO:0000256" key="1">
    <source>
        <dbReference type="ARBA" id="ARBA00004141"/>
    </source>
</evidence>
<dbReference type="GO" id="GO:0005247">
    <property type="term" value="F:voltage-gated chloride channel activity"/>
    <property type="evidence" value="ECO:0007669"/>
    <property type="project" value="TreeGrafter"/>
</dbReference>
<dbReference type="InterPro" id="IPR014743">
    <property type="entry name" value="Cl-channel_core"/>
</dbReference>
<gene>
    <name evidence="11" type="ORF">SVUK_LOCUS5352</name>
</gene>
<keyword evidence="6" id="KW-0406">Ion transport</keyword>
<evidence type="ECO:0000256" key="8">
    <source>
        <dbReference type="ARBA" id="ARBA00023214"/>
    </source>
</evidence>
<organism evidence="11 12">
    <name type="scientific">Strongylus vulgaris</name>
    <name type="common">Blood worm</name>
    <dbReference type="NCBI Taxonomy" id="40348"/>
    <lineage>
        <taxon>Eukaryota</taxon>
        <taxon>Metazoa</taxon>
        <taxon>Ecdysozoa</taxon>
        <taxon>Nematoda</taxon>
        <taxon>Chromadorea</taxon>
        <taxon>Rhabditida</taxon>
        <taxon>Rhabditina</taxon>
        <taxon>Rhabditomorpha</taxon>
        <taxon>Strongyloidea</taxon>
        <taxon>Strongylidae</taxon>
        <taxon>Strongylus</taxon>
    </lineage>
</organism>
<name>A0A3P7IXG2_STRVU</name>
<dbReference type="SUPFAM" id="SSF81340">
    <property type="entry name" value="Clc chloride channel"/>
    <property type="match status" value="1"/>
</dbReference>
<evidence type="ECO:0000256" key="9">
    <source>
        <dbReference type="SAM" id="Phobius"/>
    </source>
</evidence>
<evidence type="ECO:0000313" key="12">
    <source>
        <dbReference type="Proteomes" id="UP000270094"/>
    </source>
</evidence>
<feature type="transmembrane region" description="Helical" evidence="9">
    <location>
        <begin position="14"/>
        <end position="37"/>
    </location>
</feature>
<dbReference type="Gene3D" id="3.10.580.10">
    <property type="entry name" value="CBS-domain"/>
    <property type="match status" value="2"/>
</dbReference>
<comment type="subcellular location">
    <subcellularLocation>
        <location evidence="1">Membrane</location>
        <topology evidence="1">Multi-pass membrane protein</topology>
    </subcellularLocation>
</comment>
<dbReference type="SUPFAM" id="SSF54631">
    <property type="entry name" value="CBS-domain pair"/>
    <property type="match status" value="1"/>
</dbReference>
<evidence type="ECO:0000259" key="10">
    <source>
        <dbReference type="Pfam" id="PF00571"/>
    </source>
</evidence>
<dbReference type="PANTHER" id="PTHR45720:SF5">
    <property type="entry name" value="CHLORIDE CHANNEL PROTEIN"/>
    <property type="match status" value="1"/>
</dbReference>
<evidence type="ECO:0000256" key="5">
    <source>
        <dbReference type="ARBA" id="ARBA00022989"/>
    </source>
</evidence>
<dbReference type="CDD" id="cd04591">
    <property type="entry name" value="CBS_pair_voltage-gated_CLC_euk_bac"/>
    <property type="match status" value="1"/>
</dbReference>
<dbReference type="Pfam" id="PF00654">
    <property type="entry name" value="Voltage_CLC"/>
    <property type="match status" value="1"/>
</dbReference>
<dbReference type="InterPro" id="IPR000644">
    <property type="entry name" value="CBS_dom"/>
</dbReference>
<dbReference type="AlphaFoldDB" id="A0A3P7IXG2"/>
<dbReference type="Proteomes" id="UP000270094">
    <property type="component" value="Unassembled WGS sequence"/>
</dbReference>
<dbReference type="OrthoDB" id="4564at2759"/>
<protein>
    <recommendedName>
        <fullName evidence="10">CBS domain-containing protein</fullName>
    </recommendedName>
</protein>
<dbReference type="Gene3D" id="1.10.3080.10">
    <property type="entry name" value="Clc chloride channel"/>
    <property type="match status" value="1"/>
</dbReference>
<dbReference type="Pfam" id="PF00571">
    <property type="entry name" value="CBS"/>
    <property type="match status" value="1"/>
</dbReference>
<evidence type="ECO:0000313" key="11">
    <source>
        <dbReference type="EMBL" id="VDM70354.1"/>
    </source>
</evidence>
<dbReference type="InterPro" id="IPR001807">
    <property type="entry name" value="ClC"/>
</dbReference>
<evidence type="ECO:0000256" key="2">
    <source>
        <dbReference type="ARBA" id="ARBA00022448"/>
    </source>
</evidence>
<dbReference type="GO" id="GO:0005886">
    <property type="term" value="C:plasma membrane"/>
    <property type="evidence" value="ECO:0007669"/>
    <property type="project" value="TreeGrafter"/>
</dbReference>
<keyword evidence="2" id="KW-0813">Transport</keyword>
<dbReference type="InterPro" id="IPR050970">
    <property type="entry name" value="Cl_channel_volt-gated"/>
</dbReference>
<dbReference type="PRINTS" id="PR00762">
    <property type="entry name" value="CLCHANNEL"/>
</dbReference>
<evidence type="ECO:0000256" key="3">
    <source>
        <dbReference type="ARBA" id="ARBA00022692"/>
    </source>
</evidence>